<keyword evidence="1" id="KW-0732">Signal</keyword>
<feature type="chain" id="PRO_5011664925" description="DUF5666 domain-containing protein" evidence="1">
    <location>
        <begin position="20"/>
        <end position="103"/>
    </location>
</feature>
<dbReference type="EMBL" id="FOVL01000016">
    <property type="protein sequence ID" value="SFN76774.1"/>
    <property type="molecule type" value="Genomic_DNA"/>
</dbReference>
<dbReference type="PROSITE" id="PS51257">
    <property type="entry name" value="PROKAR_LIPOPROTEIN"/>
    <property type="match status" value="1"/>
</dbReference>
<dbReference type="Proteomes" id="UP000199153">
    <property type="component" value="Unassembled WGS sequence"/>
</dbReference>
<keyword evidence="3" id="KW-1185">Reference proteome</keyword>
<reference evidence="2 3" key="1">
    <citation type="submission" date="2016-10" db="EMBL/GenBank/DDBJ databases">
        <authorList>
            <person name="de Groot N.N."/>
        </authorList>
    </citation>
    <scope>NUCLEOTIDE SEQUENCE [LARGE SCALE GENOMIC DNA]</scope>
    <source>
        <strain evidence="2 3">DSM 17794</strain>
    </source>
</reference>
<evidence type="ECO:0000313" key="2">
    <source>
        <dbReference type="EMBL" id="SFN76774.1"/>
    </source>
</evidence>
<sequence>MKNAILKSMFAGLIFMFFACGETNTVESGTYQGTVDEVEPDKTEIYVKTDDNKTLELYFTDETVLSRGGNEVEFSELQKGQKVEVEVEKVGKRLDPLTVKILE</sequence>
<protein>
    <recommendedName>
        <fullName evidence="4">DUF5666 domain-containing protein</fullName>
    </recommendedName>
</protein>
<evidence type="ECO:0000256" key="1">
    <source>
        <dbReference type="SAM" id="SignalP"/>
    </source>
</evidence>
<gene>
    <name evidence="2" type="ORF">SAMN05660413_02488</name>
</gene>
<dbReference type="AlphaFoldDB" id="A0A1I5BPR5"/>
<dbReference type="RefSeq" id="WP_093410218.1">
    <property type="nucleotide sequence ID" value="NZ_FOVL01000016.1"/>
</dbReference>
<evidence type="ECO:0000313" key="3">
    <source>
        <dbReference type="Proteomes" id="UP000199153"/>
    </source>
</evidence>
<accession>A0A1I5BPR5</accession>
<dbReference type="OrthoDB" id="839085at2"/>
<evidence type="ECO:0008006" key="4">
    <source>
        <dbReference type="Google" id="ProtNLM"/>
    </source>
</evidence>
<proteinExistence type="predicted"/>
<feature type="signal peptide" evidence="1">
    <location>
        <begin position="1"/>
        <end position="19"/>
    </location>
</feature>
<name>A0A1I5BPR5_9FLAO</name>
<dbReference type="STRING" id="287099.SAMN05660413_02488"/>
<organism evidence="2 3">
    <name type="scientific">Salegentibacter flavus</name>
    <dbReference type="NCBI Taxonomy" id="287099"/>
    <lineage>
        <taxon>Bacteria</taxon>
        <taxon>Pseudomonadati</taxon>
        <taxon>Bacteroidota</taxon>
        <taxon>Flavobacteriia</taxon>
        <taxon>Flavobacteriales</taxon>
        <taxon>Flavobacteriaceae</taxon>
        <taxon>Salegentibacter</taxon>
    </lineage>
</organism>